<dbReference type="Pfam" id="PF13185">
    <property type="entry name" value="GAF_2"/>
    <property type="match status" value="1"/>
</dbReference>
<evidence type="ECO:0000259" key="1">
    <source>
        <dbReference type="PROSITE" id="PS51831"/>
    </source>
</evidence>
<protein>
    <submittedName>
        <fullName evidence="3">Cyclic di-GMP phosphodiesterase response regulator RpfG</fullName>
        <ecNumber evidence="3">3.1.4.52</ecNumber>
    </submittedName>
</protein>
<feature type="domain" description="HD-GYP" evidence="2">
    <location>
        <begin position="201"/>
        <end position="396"/>
    </location>
</feature>
<dbReference type="InterPro" id="IPR006674">
    <property type="entry name" value="HD_domain"/>
</dbReference>
<dbReference type="SMART" id="SM00471">
    <property type="entry name" value="HDc"/>
    <property type="match status" value="1"/>
</dbReference>
<proteinExistence type="predicted"/>
<dbReference type="PROSITE" id="PS51832">
    <property type="entry name" value="HD_GYP"/>
    <property type="match status" value="1"/>
</dbReference>
<dbReference type="SUPFAM" id="SSF55781">
    <property type="entry name" value="GAF domain-like"/>
    <property type="match status" value="1"/>
</dbReference>
<dbReference type="GO" id="GO:0071111">
    <property type="term" value="F:cyclic-guanylate-specific phosphodiesterase activity"/>
    <property type="evidence" value="ECO:0007669"/>
    <property type="project" value="UniProtKB-EC"/>
</dbReference>
<dbReference type="Gene3D" id="3.30.450.40">
    <property type="match status" value="1"/>
</dbReference>
<feature type="domain" description="HD" evidence="1">
    <location>
        <begin position="223"/>
        <end position="345"/>
    </location>
</feature>
<dbReference type="Pfam" id="PF13487">
    <property type="entry name" value="HD_5"/>
    <property type="match status" value="1"/>
</dbReference>
<dbReference type="SUPFAM" id="SSF109604">
    <property type="entry name" value="HD-domain/PDEase-like"/>
    <property type="match status" value="1"/>
</dbReference>
<dbReference type="InterPro" id="IPR029016">
    <property type="entry name" value="GAF-like_dom_sf"/>
</dbReference>
<evidence type="ECO:0000313" key="4">
    <source>
        <dbReference type="Proteomes" id="UP000239430"/>
    </source>
</evidence>
<keyword evidence="4" id="KW-1185">Reference proteome</keyword>
<dbReference type="PROSITE" id="PS51831">
    <property type="entry name" value="HD"/>
    <property type="match status" value="1"/>
</dbReference>
<dbReference type="EC" id="3.1.4.52" evidence="3"/>
<gene>
    <name evidence="3" type="primary">rpfG_9</name>
    <name evidence="3" type="ORF">MOST_29830</name>
</gene>
<dbReference type="InterPro" id="IPR006675">
    <property type="entry name" value="HDIG_dom"/>
</dbReference>
<dbReference type="InterPro" id="IPR003607">
    <property type="entry name" value="HD/PDEase_dom"/>
</dbReference>
<dbReference type="AlphaFoldDB" id="A0A9X7J1B1"/>
<accession>A0A9X7J1B1</accession>
<dbReference type="SMART" id="SM00065">
    <property type="entry name" value="GAF"/>
    <property type="match status" value="1"/>
</dbReference>
<name>A0A9X7J1B1_9FIRM</name>
<organism evidence="3 4">
    <name type="scientific">Neomoorella stamsii</name>
    <dbReference type="NCBI Taxonomy" id="1266720"/>
    <lineage>
        <taxon>Bacteria</taxon>
        <taxon>Bacillati</taxon>
        <taxon>Bacillota</taxon>
        <taxon>Clostridia</taxon>
        <taxon>Neomoorellales</taxon>
        <taxon>Neomoorellaceae</taxon>
        <taxon>Neomoorella</taxon>
    </lineage>
</organism>
<dbReference type="CDD" id="cd00077">
    <property type="entry name" value="HDc"/>
    <property type="match status" value="1"/>
</dbReference>
<dbReference type="InterPro" id="IPR037522">
    <property type="entry name" value="HD_GYP_dom"/>
</dbReference>
<dbReference type="InterPro" id="IPR003018">
    <property type="entry name" value="GAF"/>
</dbReference>
<dbReference type="PANTHER" id="PTHR43155">
    <property type="entry name" value="CYCLIC DI-GMP PHOSPHODIESTERASE PA4108-RELATED"/>
    <property type="match status" value="1"/>
</dbReference>
<comment type="caution">
    <text evidence="3">The sequence shown here is derived from an EMBL/GenBank/DDBJ whole genome shotgun (WGS) entry which is preliminary data.</text>
</comment>
<evidence type="ECO:0000313" key="3">
    <source>
        <dbReference type="EMBL" id="PRR69561.1"/>
    </source>
</evidence>
<reference evidence="3 4" key="1">
    <citation type="submission" date="2018-03" db="EMBL/GenBank/DDBJ databases">
        <title>Genome sequence of Moorella stamsii DSM 26217.</title>
        <authorList>
            <person name="Poehlein A."/>
            <person name="Daniel R."/>
        </authorList>
    </citation>
    <scope>NUCLEOTIDE SEQUENCE [LARGE SCALE GENOMIC DNA]</scope>
    <source>
        <strain evidence="4">DSM 26217</strain>
    </source>
</reference>
<dbReference type="Proteomes" id="UP000239430">
    <property type="component" value="Unassembled WGS sequence"/>
</dbReference>
<sequence length="408" mass="45199">MDGKPKGAEFGEDEVRFLSVLRTSLALAMDRGLEENAAMLKKLIEVGQLISSSLEMDVIIEYTLQSLKEVIGAKWCVLGLRDKETGEMVLKGSPGASKELQVEAERVPAEGTILGEVLKTAQPLTVEDLEKYDSSLRLSYWSKDIRSVAVVPVQSRGKILGALIVCTPFPRYWEENEVGYLSIIASQVGLAIENAQLYESLREYYMSVVKALAAALEAKDKYTQGHSFRVARWAKAVAGEMGLSDKEQEMVYIGGLLHDIGKVGVREYILLKTSRLTPAEEKEIQSHPSVGAKILEPANLPKEVVEAVLYHHEDYGGGGYPEGIAGEKIPLLARIIRVVDSYDAMNSDRPYRKAFSQKWVIEELRRCSGKQFDPAVVEAMKKVLERDKSACIDFGGEWRPDSELGGLE</sequence>
<dbReference type="PANTHER" id="PTHR43155:SF2">
    <property type="entry name" value="CYCLIC DI-GMP PHOSPHODIESTERASE PA4108"/>
    <property type="match status" value="1"/>
</dbReference>
<dbReference type="NCBIfam" id="TIGR00277">
    <property type="entry name" value="HDIG"/>
    <property type="match status" value="1"/>
</dbReference>
<dbReference type="EMBL" id="PVXL01000072">
    <property type="protein sequence ID" value="PRR69561.1"/>
    <property type="molecule type" value="Genomic_DNA"/>
</dbReference>
<evidence type="ECO:0000259" key="2">
    <source>
        <dbReference type="PROSITE" id="PS51832"/>
    </source>
</evidence>
<dbReference type="Gene3D" id="1.10.3210.10">
    <property type="entry name" value="Hypothetical protein af1432"/>
    <property type="match status" value="1"/>
</dbReference>
<keyword evidence="3" id="KW-0378">Hydrolase</keyword>